<name>A0A2P8D5F0_9ACTN</name>
<feature type="transmembrane region" description="Helical" evidence="1">
    <location>
        <begin position="93"/>
        <end position="116"/>
    </location>
</feature>
<feature type="domain" description="DUF1648" evidence="2">
    <location>
        <begin position="28"/>
        <end position="70"/>
    </location>
</feature>
<evidence type="ECO:0000256" key="1">
    <source>
        <dbReference type="SAM" id="Phobius"/>
    </source>
</evidence>
<keyword evidence="4" id="KW-1185">Reference proteome</keyword>
<dbReference type="RefSeq" id="WP_106540002.1">
    <property type="nucleotide sequence ID" value="NZ_ML142906.1"/>
</dbReference>
<comment type="caution">
    <text evidence="3">The sequence shown here is derived from an EMBL/GenBank/DDBJ whole genome shotgun (WGS) entry which is preliminary data.</text>
</comment>
<dbReference type="AlphaFoldDB" id="A0A2P8D5F0"/>
<accession>A0A2P8D5F0</accession>
<evidence type="ECO:0000313" key="4">
    <source>
        <dbReference type="Proteomes" id="UP000243528"/>
    </source>
</evidence>
<protein>
    <submittedName>
        <fullName evidence="3">Uncharacterized protein DUF1648</fullName>
    </submittedName>
</protein>
<keyword evidence="1" id="KW-0812">Transmembrane</keyword>
<keyword evidence="1" id="KW-1133">Transmembrane helix</keyword>
<feature type="transmembrane region" description="Helical" evidence="1">
    <location>
        <begin position="136"/>
        <end position="154"/>
    </location>
</feature>
<reference evidence="3 4" key="1">
    <citation type="submission" date="2018-03" db="EMBL/GenBank/DDBJ databases">
        <title>Genomic Encyclopedia of Archaeal and Bacterial Type Strains, Phase II (KMG-II): from individual species to whole genera.</title>
        <authorList>
            <person name="Goeker M."/>
        </authorList>
    </citation>
    <scope>NUCLEOTIDE SEQUENCE [LARGE SCALE GENOMIC DNA]</scope>
    <source>
        <strain evidence="3 4">DSM 45211</strain>
    </source>
</reference>
<dbReference type="EMBL" id="PYGE01000032">
    <property type="protein sequence ID" value="PSK92422.1"/>
    <property type="molecule type" value="Genomic_DNA"/>
</dbReference>
<feature type="transmembrane region" description="Helical" evidence="1">
    <location>
        <begin position="213"/>
        <end position="236"/>
    </location>
</feature>
<evidence type="ECO:0000313" key="3">
    <source>
        <dbReference type="EMBL" id="PSK92422.1"/>
    </source>
</evidence>
<gene>
    <name evidence="3" type="ORF">CLV30_13238</name>
</gene>
<organism evidence="3 4">
    <name type="scientific">Haloactinopolyspora alba</name>
    <dbReference type="NCBI Taxonomy" id="648780"/>
    <lineage>
        <taxon>Bacteria</taxon>
        <taxon>Bacillati</taxon>
        <taxon>Actinomycetota</taxon>
        <taxon>Actinomycetes</taxon>
        <taxon>Jiangellales</taxon>
        <taxon>Jiangellaceae</taxon>
        <taxon>Haloactinopolyspora</taxon>
    </lineage>
</organism>
<dbReference type="OrthoDB" id="3178004at2"/>
<feature type="transmembrane region" description="Helical" evidence="1">
    <location>
        <begin position="186"/>
        <end position="207"/>
    </location>
</feature>
<feature type="transmembrane region" description="Helical" evidence="1">
    <location>
        <begin position="14"/>
        <end position="37"/>
    </location>
</feature>
<dbReference type="InterPro" id="IPR012867">
    <property type="entry name" value="DUF1648"/>
</dbReference>
<feature type="transmembrane region" description="Helical" evidence="1">
    <location>
        <begin position="65"/>
        <end position="86"/>
    </location>
</feature>
<evidence type="ECO:0000259" key="2">
    <source>
        <dbReference type="Pfam" id="PF07853"/>
    </source>
</evidence>
<proteinExistence type="predicted"/>
<sequence length="332" mass="33789">MTEAAPTAGDARPVVRIVVAVAVLPLVVAAAGAALVWSRRDALPAEVAIHWGVDGAADGFASPGVVVAMVAGFGVVFAAAGLWLSLAGPADPLLVRVLAVTTTGVTGFVTVLATWLVTDQRGLADAAEAEAGASRFLGSFAAGVLLAAVAAWTVPRWSAERGEPAPGDVPRLGVAPGERVAWTRSVATGSGPAAVLVAGVGVTVAAGVLSRQWWMLGVGAALGVVAAVMFSITVTVDRHGLTLRSRLGRPRMHIPLGEVERATVVDVRPLRHFGGYGYRIAAFGPLRGASGYVLRGGSGLLVERRGGRRTVVVVDDAATAAGLLNTLAERAR</sequence>
<dbReference type="Pfam" id="PF07853">
    <property type="entry name" value="DUF1648"/>
    <property type="match status" value="1"/>
</dbReference>
<keyword evidence="1" id="KW-0472">Membrane</keyword>
<dbReference type="Proteomes" id="UP000243528">
    <property type="component" value="Unassembled WGS sequence"/>
</dbReference>